<sequence>MQFETLHYTGSPPGRGSPGGMGAGAPAIVVLSCLKKTRPPERERAKTPAPVQGGNRGEQRSNQRLRPVGRGLRREGASGLSPRAAMKPLSKYFVLEVEIFPIQYRIISIRQFFWVFCPKLAGLGACLWS</sequence>
<dbReference type="STRING" id="757424.Hsero_0596"/>
<keyword evidence="3" id="KW-1185">Reference proteome</keyword>
<gene>
    <name evidence="2" type="ordered locus">Hsero_0596</name>
</gene>
<feature type="region of interest" description="Disordered" evidence="1">
    <location>
        <begin position="36"/>
        <end position="79"/>
    </location>
</feature>
<feature type="region of interest" description="Disordered" evidence="1">
    <location>
        <begin position="1"/>
        <end position="23"/>
    </location>
</feature>
<dbReference type="EMBL" id="CP002039">
    <property type="protein sequence ID" value="ADJ62115.1"/>
    <property type="molecule type" value="Genomic_DNA"/>
</dbReference>
<dbReference type="KEGG" id="hse:Hsero_0596"/>
<evidence type="ECO:0000313" key="2">
    <source>
        <dbReference type="EMBL" id="ADJ62115.1"/>
    </source>
</evidence>
<dbReference type="HOGENOM" id="CLU_1945817_0_0_4"/>
<evidence type="ECO:0000313" key="3">
    <source>
        <dbReference type="Proteomes" id="UP000000329"/>
    </source>
</evidence>
<accession>D8IYF5</accession>
<name>D8IYF5_HERSS</name>
<proteinExistence type="predicted"/>
<evidence type="ECO:0000256" key="1">
    <source>
        <dbReference type="SAM" id="MobiDB-lite"/>
    </source>
</evidence>
<dbReference type="AlphaFoldDB" id="D8IYF5"/>
<reference evidence="2 3" key="1">
    <citation type="submission" date="2010-04" db="EMBL/GenBank/DDBJ databases">
        <title>The genome of Herbaspirillum seropedicae SmR1, an endophytic, nitrogen-fixing, plant-growth promoting beta-Proteobacteria.</title>
        <authorList>
            <person name="Pedrosa F.O."/>
            <person name="Monteiro R.A."/>
            <person name="Wassem R."/>
            <person name="Cruz L.M."/>
            <person name="Ayub R.A."/>
            <person name="Colauto N.B."/>
            <person name="Fernandez M.A."/>
            <person name="Fungaro M.H.P."/>
            <person name="Grisard E.C."/>
            <person name="Hungria M."/>
            <person name="Madeira H.M.F."/>
            <person name="Nodari R.O."/>
            <person name="Osaku C.A."/>
            <person name="Petzl-Erler M.L."/>
            <person name="Terenzi H."/>
            <person name="Vieira L.G.E."/>
            <person name="Almeida M.I.M."/>
            <person name="Alves L.R."/>
            <person name="Arantes O.M.N."/>
            <person name="Balsanelli E."/>
            <person name="Barcellos F.G."/>
            <person name="Baura V.A."/>
            <person name="Binde D.R."/>
            <person name="Campo R.J."/>
            <person name="Chubatsu L.S."/>
            <person name="Chueire L.M.O."/>
            <person name="Ciferri R.R."/>
            <person name="Correa L.C."/>
            <person name="da Conceicao Silva J.L."/>
            <person name="Dabul A.N.G."/>
            <person name="Dambros B.P."/>
            <person name="Faoro H."/>
            <person name="Favetti A."/>
            <person name="Friedermann G."/>
            <person name="Furlaneto M.C."/>
            <person name="Gasques L.S."/>
            <person name="Gimenes C.C.T."/>
            <person name="Gioppo N.M.R."/>
            <person name="Glienke-Blanco C."/>
            <person name="Godoy L.P."/>
            <person name="Guerra M.P."/>
            <person name="Karp S."/>
            <person name="Kava-Cordeiro V."/>
            <person name="Margarido V.P."/>
            <person name="Mathioni S.M."/>
            <person name="Menck-Soares M.A."/>
            <person name="Murace N.K."/>
            <person name="Nicolas M.F."/>
            <person name="Oliveira C.E.C."/>
            <person name="Pagnan N.A.B."/>
            <person name="Pamphile J.A."/>
            <person name="Patussi E.V."/>
            <person name="Pereira L.F.P."/>
            <person name="Pereira-Ferrari L."/>
            <person name="Pinto F.G.S."/>
            <person name="Precoma C."/>
            <person name="Prioli A.J."/>
            <person name="Prioli S.M.A.P."/>
            <person name="Raittz R.T."/>
            <person name="Ramos H.J.O."/>
            <person name="Ribeiro E.M.S.F."/>
            <person name="Rigo L.U."/>
            <person name="Rocha C.L.M.S.C."/>
            <person name="Rocha S.N."/>
            <person name="Santos K."/>
            <person name="Satori D."/>
            <person name="Silva A.G."/>
            <person name="Simao R.C.G."/>
            <person name="Soares M.A.M."/>
            <person name="Souza E.M."/>
            <person name="Steffens M.B.R."/>
            <person name="Steindel M."/>
            <person name="Tadra-Sfeir M.Z."/>
            <person name="Takahashi E.K."/>
            <person name="Torres R.A."/>
            <person name="Valle J.S."/>
            <person name="Vernal J.I."/>
            <person name="Vilas-Boas L.A."/>
            <person name="Watanabe M.A.E."/>
            <person name="Weiss V.A."/>
            <person name="Yates M.A."/>
            <person name="Souza E.M."/>
        </authorList>
    </citation>
    <scope>NUCLEOTIDE SEQUENCE [LARGE SCALE GENOMIC DNA]</scope>
    <source>
        <strain evidence="2 3">SmR1</strain>
    </source>
</reference>
<protein>
    <submittedName>
        <fullName evidence="2">Uncharacterized protein</fullName>
    </submittedName>
</protein>
<organism evidence="2 3">
    <name type="scientific">Herbaspirillum seropedicae (strain SmR1)</name>
    <dbReference type="NCBI Taxonomy" id="757424"/>
    <lineage>
        <taxon>Bacteria</taxon>
        <taxon>Pseudomonadati</taxon>
        <taxon>Pseudomonadota</taxon>
        <taxon>Betaproteobacteria</taxon>
        <taxon>Burkholderiales</taxon>
        <taxon>Oxalobacteraceae</taxon>
        <taxon>Herbaspirillum</taxon>
    </lineage>
</organism>
<dbReference type="Proteomes" id="UP000000329">
    <property type="component" value="Chromosome"/>
</dbReference>